<accession>A0A6S6T6D3</accession>
<dbReference type="Gene3D" id="3.30.700.10">
    <property type="entry name" value="Glycoprotein, Type 4 Pilin"/>
    <property type="match status" value="1"/>
</dbReference>
<comment type="subcellular location">
    <subcellularLocation>
        <location evidence="1">Cell inner membrane</location>
        <topology evidence="1">Single-pass membrane protein</topology>
    </subcellularLocation>
</comment>
<proteinExistence type="inferred from homology"/>
<dbReference type="GO" id="GO:0005886">
    <property type="term" value="C:plasma membrane"/>
    <property type="evidence" value="ECO:0007669"/>
    <property type="project" value="UniProtKB-SubCell"/>
</dbReference>
<protein>
    <recommendedName>
        <fullName evidence="3">Type II secretion system core protein G</fullName>
    </recommendedName>
</protein>
<gene>
    <name evidence="12" type="ORF">HELGO_WM21055</name>
</gene>
<organism evidence="12">
    <name type="scientific">uncultured Campylobacterales bacterium</name>
    <dbReference type="NCBI Taxonomy" id="352960"/>
    <lineage>
        <taxon>Bacteria</taxon>
        <taxon>Pseudomonadati</taxon>
        <taxon>Campylobacterota</taxon>
        <taxon>Epsilonproteobacteria</taxon>
        <taxon>Campylobacterales</taxon>
        <taxon>environmental samples</taxon>
    </lineage>
</organism>
<dbReference type="InterPro" id="IPR012902">
    <property type="entry name" value="N_methyl_site"/>
</dbReference>
<evidence type="ECO:0000256" key="4">
    <source>
        <dbReference type="ARBA" id="ARBA00022475"/>
    </source>
</evidence>
<dbReference type="NCBIfam" id="TIGR02532">
    <property type="entry name" value="IV_pilin_GFxxxE"/>
    <property type="match status" value="1"/>
</dbReference>
<keyword evidence="5" id="KW-0488">Methylation</keyword>
<evidence type="ECO:0000313" key="12">
    <source>
        <dbReference type="EMBL" id="CAA6812045.1"/>
    </source>
</evidence>
<dbReference type="InterPro" id="IPR000983">
    <property type="entry name" value="Bac_GSPG_pilin"/>
</dbReference>
<evidence type="ECO:0000256" key="7">
    <source>
        <dbReference type="ARBA" id="ARBA00022692"/>
    </source>
</evidence>
<dbReference type="Pfam" id="PF08334">
    <property type="entry name" value="T2SSG"/>
    <property type="match status" value="1"/>
</dbReference>
<dbReference type="GO" id="GO:0015628">
    <property type="term" value="P:protein secretion by the type II secretion system"/>
    <property type="evidence" value="ECO:0007669"/>
    <property type="project" value="InterPro"/>
</dbReference>
<dbReference type="SUPFAM" id="SSF54523">
    <property type="entry name" value="Pili subunits"/>
    <property type="match status" value="1"/>
</dbReference>
<dbReference type="EMBL" id="CACVAW010000045">
    <property type="protein sequence ID" value="CAA6812045.1"/>
    <property type="molecule type" value="Genomic_DNA"/>
</dbReference>
<keyword evidence="9 10" id="KW-0472">Membrane</keyword>
<evidence type="ECO:0000256" key="10">
    <source>
        <dbReference type="SAM" id="Phobius"/>
    </source>
</evidence>
<dbReference type="InterPro" id="IPR010054">
    <property type="entry name" value="Type2_sec_GspG"/>
</dbReference>
<comment type="similarity">
    <text evidence="2">Belongs to the GSP G family.</text>
</comment>
<keyword evidence="8 10" id="KW-1133">Transmembrane helix</keyword>
<dbReference type="GO" id="GO:0015627">
    <property type="term" value="C:type II protein secretion system complex"/>
    <property type="evidence" value="ECO:0007669"/>
    <property type="project" value="InterPro"/>
</dbReference>
<evidence type="ECO:0000256" key="6">
    <source>
        <dbReference type="ARBA" id="ARBA00022519"/>
    </source>
</evidence>
<reference evidence="12" key="1">
    <citation type="submission" date="2020-01" db="EMBL/GenBank/DDBJ databases">
        <authorList>
            <person name="Meier V. D."/>
            <person name="Meier V D."/>
        </authorList>
    </citation>
    <scope>NUCLEOTIDE SEQUENCE</scope>
    <source>
        <strain evidence="12">HLG_WM_MAG_12</strain>
    </source>
</reference>
<evidence type="ECO:0000256" key="1">
    <source>
        <dbReference type="ARBA" id="ARBA00004377"/>
    </source>
</evidence>
<dbReference type="InterPro" id="IPR013545">
    <property type="entry name" value="T2SS_protein-GspG_C"/>
</dbReference>
<evidence type="ECO:0000256" key="8">
    <source>
        <dbReference type="ARBA" id="ARBA00022989"/>
    </source>
</evidence>
<keyword evidence="4" id="KW-1003">Cell membrane</keyword>
<dbReference type="InterPro" id="IPR045584">
    <property type="entry name" value="Pilin-like"/>
</dbReference>
<dbReference type="AlphaFoldDB" id="A0A6S6T6D3"/>
<name>A0A6S6T6D3_9BACT</name>
<evidence type="ECO:0000259" key="11">
    <source>
        <dbReference type="Pfam" id="PF08334"/>
    </source>
</evidence>
<feature type="transmembrane region" description="Helical" evidence="10">
    <location>
        <begin position="6"/>
        <end position="29"/>
    </location>
</feature>
<feature type="domain" description="Type II secretion system protein GspG C-terminal" evidence="11">
    <location>
        <begin position="29"/>
        <end position="133"/>
    </location>
</feature>
<dbReference type="PRINTS" id="PR00813">
    <property type="entry name" value="BCTERIALGSPG"/>
</dbReference>
<evidence type="ECO:0000256" key="2">
    <source>
        <dbReference type="ARBA" id="ARBA00009984"/>
    </source>
</evidence>
<keyword evidence="7 10" id="KW-0812">Transmembrane</keyword>
<evidence type="ECO:0000256" key="9">
    <source>
        <dbReference type="ARBA" id="ARBA00023136"/>
    </source>
</evidence>
<keyword evidence="6" id="KW-0997">Cell inner membrane</keyword>
<evidence type="ECO:0000256" key="5">
    <source>
        <dbReference type="ARBA" id="ARBA00022481"/>
    </source>
</evidence>
<sequence length="139" mass="15165">MRKAFSLLEIMVVVLIIGLLSSLVVPGLVGKSEEAKRKLTCVNMQSVSELLDMFKLDNGVYPDTEDGLAALKKNPNPEKYTNYATNAYAEAKSKLKDPWQRDFIYINDEGNINLLSLGADGQEGGSGGDADMKLSACKF</sequence>
<dbReference type="NCBIfam" id="TIGR01710">
    <property type="entry name" value="typeII_sec_gspG"/>
    <property type="match status" value="1"/>
</dbReference>
<evidence type="ECO:0000256" key="3">
    <source>
        <dbReference type="ARBA" id="ARBA00020042"/>
    </source>
</evidence>